<proteinExistence type="predicted"/>
<dbReference type="EMBL" id="CADCWD010000016">
    <property type="protein sequence ID" value="CAA9524310.1"/>
    <property type="molecule type" value="Genomic_DNA"/>
</dbReference>
<evidence type="ECO:0000313" key="2">
    <source>
        <dbReference type="EMBL" id="CAA9524310.1"/>
    </source>
</evidence>
<name>A0A6J4TJT6_9SPHN</name>
<feature type="transmembrane region" description="Helical" evidence="1">
    <location>
        <begin position="105"/>
        <end position="130"/>
    </location>
</feature>
<feature type="transmembrane region" description="Helical" evidence="1">
    <location>
        <begin position="60"/>
        <end position="85"/>
    </location>
</feature>
<protein>
    <submittedName>
        <fullName evidence="2">Uncharacterized protein</fullName>
    </submittedName>
</protein>
<evidence type="ECO:0000256" key="1">
    <source>
        <dbReference type="SAM" id="Phobius"/>
    </source>
</evidence>
<gene>
    <name evidence="2" type="ORF">AVDCRST_MAG23-306</name>
</gene>
<keyword evidence="1" id="KW-0472">Membrane</keyword>
<keyword evidence="1" id="KW-0812">Transmembrane</keyword>
<feature type="transmembrane region" description="Helical" evidence="1">
    <location>
        <begin position="31"/>
        <end position="48"/>
    </location>
</feature>
<reference evidence="2" key="1">
    <citation type="submission" date="2020-02" db="EMBL/GenBank/DDBJ databases">
        <authorList>
            <person name="Meier V. D."/>
        </authorList>
    </citation>
    <scope>NUCLEOTIDE SEQUENCE</scope>
    <source>
        <strain evidence="2">AVDCRST_MAG23</strain>
    </source>
</reference>
<accession>A0A6J4TJT6</accession>
<sequence length="136" mass="13546">MKQVSLRAIGMGAGLLFFAHAMIPNSHAWPMIWPLSAGVFAVLTNGSRNAAHPFRSSVGAAVKAGAIAGVLFVLATVAALLALGLPGMASVLSALGAEGPVVFKASIVAALSFAALLGVLLAALAGALTYPLARKA</sequence>
<keyword evidence="1" id="KW-1133">Transmembrane helix</keyword>
<dbReference type="AlphaFoldDB" id="A0A6J4TJT6"/>
<organism evidence="2">
    <name type="scientific">uncultured Sphingosinicella sp</name>
    <dbReference type="NCBI Taxonomy" id="478748"/>
    <lineage>
        <taxon>Bacteria</taxon>
        <taxon>Pseudomonadati</taxon>
        <taxon>Pseudomonadota</taxon>
        <taxon>Alphaproteobacteria</taxon>
        <taxon>Sphingomonadales</taxon>
        <taxon>Sphingosinicellaceae</taxon>
        <taxon>Sphingosinicella</taxon>
        <taxon>environmental samples</taxon>
    </lineage>
</organism>